<dbReference type="Gene3D" id="3.30.560.10">
    <property type="entry name" value="Glucose Oxidase, domain 3"/>
    <property type="match status" value="1"/>
</dbReference>
<keyword evidence="9" id="KW-0732">Signal</keyword>
<feature type="active site" description="Proton donor" evidence="6">
    <location>
        <position position="571"/>
    </location>
</feature>
<name>A0A8H4F6T0_MUCCL</name>
<dbReference type="InterPro" id="IPR012132">
    <property type="entry name" value="GMC_OxRdtase"/>
</dbReference>
<evidence type="ECO:0000256" key="3">
    <source>
        <dbReference type="ARBA" id="ARBA00022630"/>
    </source>
</evidence>
<feature type="binding site" evidence="7">
    <location>
        <position position="260"/>
    </location>
    <ligand>
        <name>FAD</name>
        <dbReference type="ChEBI" id="CHEBI:57692"/>
    </ligand>
</feature>
<evidence type="ECO:0000256" key="2">
    <source>
        <dbReference type="ARBA" id="ARBA00010790"/>
    </source>
</evidence>
<dbReference type="Pfam" id="PF05199">
    <property type="entry name" value="GMC_oxred_C"/>
    <property type="match status" value="1"/>
</dbReference>
<dbReference type="Pfam" id="PF00732">
    <property type="entry name" value="GMC_oxred_N"/>
    <property type="match status" value="1"/>
</dbReference>
<feature type="chain" id="PRO_5034852007" evidence="9">
    <location>
        <begin position="21"/>
        <end position="644"/>
    </location>
</feature>
<evidence type="ECO:0000256" key="4">
    <source>
        <dbReference type="ARBA" id="ARBA00022827"/>
    </source>
</evidence>
<evidence type="ECO:0000313" key="12">
    <source>
        <dbReference type="EMBL" id="KAF1806915.1"/>
    </source>
</evidence>
<dbReference type="SUPFAM" id="SSF51905">
    <property type="entry name" value="FAD/NAD(P)-binding domain"/>
    <property type="match status" value="1"/>
</dbReference>
<feature type="domain" description="Glucose-methanol-choline oxidoreductase N-terminal" evidence="11">
    <location>
        <begin position="304"/>
        <end position="318"/>
    </location>
</feature>
<proteinExistence type="inferred from homology"/>
<dbReference type="Proteomes" id="UP000469890">
    <property type="component" value="Unassembled WGS sequence"/>
</dbReference>
<feature type="binding site" evidence="7">
    <location>
        <begin position="570"/>
        <end position="571"/>
    </location>
    <ligand>
        <name>FAD</name>
        <dbReference type="ChEBI" id="CHEBI:57692"/>
    </ligand>
</feature>
<evidence type="ECO:0000256" key="8">
    <source>
        <dbReference type="RuleBase" id="RU003968"/>
    </source>
</evidence>
<dbReference type="InterPro" id="IPR036188">
    <property type="entry name" value="FAD/NAD-bd_sf"/>
</dbReference>
<dbReference type="GO" id="GO:0016614">
    <property type="term" value="F:oxidoreductase activity, acting on CH-OH group of donors"/>
    <property type="evidence" value="ECO:0007669"/>
    <property type="project" value="InterPro"/>
</dbReference>
<feature type="active site" description="Proton acceptor" evidence="6">
    <location>
        <position position="614"/>
    </location>
</feature>
<evidence type="ECO:0000256" key="6">
    <source>
        <dbReference type="PIRSR" id="PIRSR000137-1"/>
    </source>
</evidence>
<evidence type="ECO:0000256" key="7">
    <source>
        <dbReference type="PIRSR" id="PIRSR000137-2"/>
    </source>
</evidence>
<feature type="binding site" evidence="7">
    <location>
        <begin position="120"/>
        <end position="123"/>
    </location>
    <ligand>
        <name>FAD</name>
        <dbReference type="ChEBI" id="CHEBI:57692"/>
    </ligand>
</feature>
<evidence type="ECO:0000256" key="5">
    <source>
        <dbReference type="ARBA" id="ARBA00023002"/>
    </source>
</evidence>
<keyword evidence="4 7" id="KW-0274">FAD</keyword>
<dbReference type="PROSITE" id="PS00624">
    <property type="entry name" value="GMC_OXRED_2"/>
    <property type="match status" value="1"/>
</dbReference>
<comment type="similarity">
    <text evidence="2 8">Belongs to the GMC oxidoreductase family.</text>
</comment>
<dbReference type="PANTHER" id="PTHR11552">
    <property type="entry name" value="GLUCOSE-METHANOL-CHOLINE GMC OXIDOREDUCTASE"/>
    <property type="match status" value="1"/>
</dbReference>
<dbReference type="InterPro" id="IPR000172">
    <property type="entry name" value="GMC_OxRdtase_N"/>
</dbReference>
<keyword evidence="5" id="KW-0560">Oxidoreductase</keyword>
<evidence type="ECO:0000256" key="1">
    <source>
        <dbReference type="ARBA" id="ARBA00001974"/>
    </source>
</evidence>
<dbReference type="SUPFAM" id="SSF54373">
    <property type="entry name" value="FAD-linked reductases, C-terminal domain"/>
    <property type="match status" value="1"/>
</dbReference>
<dbReference type="InterPro" id="IPR007867">
    <property type="entry name" value="GMC_OxRtase_C"/>
</dbReference>
<dbReference type="GO" id="GO:0050660">
    <property type="term" value="F:flavin adenine dinucleotide binding"/>
    <property type="evidence" value="ECO:0007669"/>
    <property type="project" value="InterPro"/>
</dbReference>
<organism evidence="12 13">
    <name type="scientific">Mucor circinelloides f. lusitanicus</name>
    <name type="common">Mucor racemosus var. lusitanicus</name>
    <dbReference type="NCBI Taxonomy" id="29924"/>
    <lineage>
        <taxon>Eukaryota</taxon>
        <taxon>Fungi</taxon>
        <taxon>Fungi incertae sedis</taxon>
        <taxon>Mucoromycota</taxon>
        <taxon>Mucoromycotina</taxon>
        <taxon>Mucoromycetes</taxon>
        <taxon>Mucorales</taxon>
        <taxon>Mucorineae</taxon>
        <taxon>Mucoraceae</taxon>
        <taxon>Mucor</taxon>
    </lineage>
</organism>
<dbReference type="AlphaFoldDB" id="A0A8H4F6T0"/>
<sequence length="644" mass="69432">MKISAAIITVVTAFASFASAQQDTNNTSSTDTYDYVIVGGGVAGLALASRISENKDVTVAVLESGPNAEDQFVVYAPGMYGQAVGTELAPLVPTTPQENMGNRSLSIATGRLLGGGSAVNGLVWTRGGLKDYDAWEELGNPGWNGSNLFKYFKKVENFHPPTPAQIEYGATYQKSAHGKNGPIDVSFTNFEFPQSAKWNASLESLDFTALPDLLNGTLAGYSTTPNILDPETARRVDAYAGYIVPYMGRNNLNVLANHTVSRIQFAPQNGSEPLKATGVEWYPTGNKDQKQTIKARYEVIISSGAIGSPKLLEISGIGNKDIVTAAGVESLIDLPGVGANMQDHVHAVTVSTTNIDGYTTNSVFTNETLAQEQREQYEANKTGIWTTTPNNLGYPTPEQLFNGTEFVSGKEFAAKIRNSTDEWANYYASTNATNADLLKKQYAIVASRYEENYLSPIEINLTPGYGGTGSPDLQNNKYQTVNHVLIAPLSRGYAHINSSDIEEPSVINPQYYSHPLDIDVHVASTKLAREIITASPGLGDLNSGEVEPGMNVTSEDDLRSWLSNNVRSDWHPVGTCAMLPQELGGVVSPALMVYGTSNLRVVDASIMPLEVSSHLMQPTYGIAEKAADIIKNYYKSQYSGAGKN</sequence>
<reference evidence="12 13" key="1">
    <citation type="submission" date="2019-09" db="EMBL/GenBank/DDBJ databases">
        <authorList>
            <consortium name="DOE Joint Genome Institute"/>
            <person name="Mondo S.J."/>
            <person name="Navarro-Mendoza M.I."/>
            <person name="Perez-Arques C."/>
            <person name="Panchal S."/>
            <person name="Nicolas F.E."/>
            <person name="Ganguly P."/>
            <person name="Pangilinan J."/>
            <person name="Grigoriev I."/>
            <person name="Heitman J."/>
            <person name="Sanya K."/>
            <person name="Garre V."/>
        </authorList>
    </citation>
    <scope>NUCLEOTIDE SEQUENCE [LARGE SCALE GENOMIC DNA]</scope>
    <source>
        <strain evidence="12 13">MU402</strain>
    </source>
</reference>
<dbReference type="PIRSF" id="PIRSF000137">
    <property type="entry name" value="Alcohol_oxidase"/>
    <property type="match status" value="1"/>
</dbReference>
<accession>A0A8H4F6T0</accession>
<comment type="cofactor">
    <cofactor evidence="1 7">
        <name>FAD</name>
        <dbReference type="ChEBI" id="CHEBI:57692"/>
    </cofactor>
</comment>
<dbReference type="EMBL" id="JAAECE010000001">
    <property type="protein sequence ID" value="KAF1806915.1"/>
    <property type="molecule type" value="Genomic_DNA"/>
</dbReference>
<keyword evidence="3 8" id="KW-0285">Flavoprotein</keyword>
<feature type="domain" description="Glucose-methanol-choline oxidoreductase N-terminal" evidence="10">
    <location>
        <begin position="110"/>
        <end position="133"/>
    </location>
</feature>
<evidence type="ECO:0000259" key="10">
    <source>
        <dbReference type="PROSITE" id="PS00623"/>
    </source>
</evidence>
<dbReference type="PANTHER" id="PTHR11552:SF201">
    <property type="entry name" value="GLUCOSE-METHANOL-CHOLINE OXIDOREDUCTASE N-TERMINAL DOMAIN-CONTAINING PROTEIN"/>
    <property type="match status" value="1"/>
</dbReference>
<feature type="signal peptide" evidence="9">
    <location>
        <begin position="1"/>
        <end position="20"/>
    </location>
</feature>
<dbReference type="PROSITE" id="PS00623">
    <property type="entry name" value="GMC_OXRED_1"/>
    <property type="match status" value="1"/>
</dbReference>
<evidence type="ECO:0000259" key="11">
    <source>
        <dbReference type="PROSITE" id="PS00624"/>
    </source>
</evidence>
<comment type="caution">
    <text evidence="12">The sequence shown here is derived from an EMBL/GenBank/DDBJ whole genome shotgun (WGS) entry which is preliminary data.</text>
</comment>
<protein>
    <submittedName>
        <fullName evidence="12">GMC oxidoreductase</fullName>
    </submittedName>
</protein>
<evidence type="ECO:0000256" key="9">
    <source>
        <dbReference type="SAM" id="SignalP"/>
    </source>
</evidence>
<evidence type="ECO:0000313" key="13">
    <source>
        <dbReference type="Proteomes" id="UP000469890"/>
    </source>
</evidence>
<dbReference type="Gene3D" id="3.50.50.60">
    <property type="entry name" value="FAD/NAD(P)-binding domain"/>
    <property type="match status" value="1"/>
</dbReference>
<gene>
    <name evidence="12" type="ORF">FB192DRAFT_1317323</name>
</gene>